<dbReference type="AlphaFoldDB" id="A0A2S7TAC7"/>
<reference evidence="3" key="1">
    <citation type="submission" date="2016-11" db="EMBL/GenBank/DDBJ databases">
        <title>Trade-off between light-utilization and light-protection in marine flavobacteria.</title>
        <authorList>
            <person name="Kumagai Y."/>
            <person name="Yoshizawa S."/>
            <person name="Kogure K."/>
        </authorList>
    </citation>
    <scope>NUCLEOTIDE SEQUENCE [LARGE SCALE GENOMIC DNA]</scope>
    <source>
        <strain evidence="3">SG-18</strain>
    </source>
</reference>
<feature type="signal peptide" evidence="1">
    <location>
        <begin position="1"/>
        <end position="19"/>
    </location>
</feature>
<keyword evidence="1" id="KW-0732">Signal</keyword>
<sequence>MKRIIFSLLFLASFGAVMAQGDIPTTKPLEINKKKKLDALPSSSGTALRIPSVLDEKLVKEKKGVSMLPQKKLVQAGNGMKIDPKIAQGEGAKNKPTGNVYLGDIKTKSKFVVLHLRDHGRIDGDRVMTILNKDIIEYNKVLTGSFKTLRIELKEGFNTIEFQALNQGFEGLNTSQFVITDDKNQVLYNNGWYLSTNSKASIIVVKTPTLENPLEEKSEDESQN</sequence>
<dbReference type="RefSeq" id="WP_105002140.1">
    <property type="nucleotide sequence ID" value="NZ_MQVX01000001.1"/>
</dbReference>
<dbReference type="EMBL" id="MQVX01000001">
    <property type="protein sequence ID" value="PQJ16467.1"/>
    <property type="molecule type" value="Genomic_DNA"/>
</dbReference>
<organism evidence="2 3">
    <name type="scientific">Aureicoccus marinus</name>
    <dbReference type="NCBI Taxonomy" id="754435"/>
    <lineage>
        <taxon>Bacteria</taxon>
        <taxon>Pseudomonadati</taxon>
        <taxon>Bacteroidota</taxon>
        <taxon>Flavobacteriia</taxon>
        <taxon>Flavobacteriales</taxon>
        <taxon>Flavobacteriaceae</taxon>
        <taxon>Aureicoccus</taxon>
    </lineage>
</organism>
<keyword evidence="3" id="KW-1185">Reference proteome</keyword>
<comment type="caution">
    <text evidence="2">The sequence shown here is derived from an EMBL/GenBank/DDBJ whole genome shotgun (WGS) entry which is preliminary data.</text>
</comment>
<feature type="chain" id="PRO_5015565351" description="Alginate biosynthesis protein AlgF" evidence="1">
    <location>
        <begin position="20"/>
        <end position="224"/>
    </location>
</feature>
<evidence type="ECO:0000256" key="1">
    <source>
        <dbReference type="SAM" id="SignalP"/>
    </source>
</evidence>
<proteinExistence type="predicted"/>
<protein>
    <recommendedName>
        <fullName evidence="4">Alginate biosynthesis protein AlgF</fullName>
    </recommendedName>
</protein>
<dbReference type="OrthoDB" id="1148517at2"/>
<evidence type="ECO:0008006" key="4">
    <source>
        <dbReference type="Google" id="ProtNLM"/>
    </source>
</evidence>
<evidence type="ECO:0000313" key="3">
    <source>
        <dbReference type="Proteomes" id="UP000239366"/>
    </source>
</evidence>
<dbReference type="Proteomes" id="UP000239366">
    <property type="component" value="Unassembled WGS sequence"/>
</dbReference>
<evidence type="ECO:0000313" key="2">
    <source>
        <dbReference type="EMBL" id="PQJ16467.1"/>
    </source>
</evidence>
<name>A0A2S7TAC7_9FLAO</name>
<accession>A0A2S7TAC7</accession>
<gene>
    <name evidence="2" type="ORF">BST99_12755</name>
</gene>